<sequence>MAPLTERRISMSGQELADTSGYFLFEQRGAGEFATVEIIAQILSDDAVYRLRDVFNMS</sequence>
<keyword evidence="2" id="KW-1185">Reference proteome</keyword>
<reference evidence="1 2" key="1">
    <citation type="submission" date="2023-08" db="EMBL/GenBank/DDBJ databases">
        <title>Implementing the SeqCode for naming new Mesorhizobium species isolated from Vachellia karroo root nodules.</title>
        <authorList>
            <person name="Van Lill M."/>
        </authorList>
    </citation>
    <scope>NUCLEOTIDE SEQUENCE [LARGE SCALE GENOMIC DNA]</scope>
    <source>
        <strain evidence="1 2">VK25D</strain>
    </source>
</reference>
<dbReference type="Proteomes" id="UP001285154">
    <property type="component" value="Unassembled WGS sequence"/>
</dbReference>
<evidence type="ECO:0000313" key="2">
    <source>
        <dbReference type="Proteomes" id="UP001285154"/>
    </source>
</evidence>
<proteinExistence type="predicted"/>
<comment type="caution">
    <text evidence="1">The sequence shown here is derived from an EMBL/GenBank/DDBJ whole genome shotgun (WGS) entry which is preliminary data.</text>
</comment>
<dbReference type="EMBL" id="JAVIIQ010000014">
    <property type="protein sequence ID" value="MDX8534779.1"/>
    <property type="molecule type" value="Genomic_DNA"/>
</dbReference>
<dbReference type="RefSeq" id="WP_320252431.1">
    <property type="nucleotide sequence ID" value="NZ_JAVIIQ010000014.1"/>
</dbReference>
<name>A0ABU5AAP7_9HYPH</name>
<organism evidence="1 2">
    <name type="scientific">Mesorhizobium vachelliae</name>
    <dbReference type="NCBI Taxonomy" id="3072309"/>
    <lineage>
        <taxon>Bacteria</taxon>
        <taxon>Pseudomonadati</taxon>
        <taxon>Pseudomonadota</taxon>
        <taxon>Alphaproteobacteria</taxon>
        <taxon>Hyphomicrobiales</taxon>
        <taxon>Phyllobacteriaceae</taxon>
        <taxon>Mesorhizobium</taxon>
    </lineage>
</organism>
<gene>
    <name evidence="1" type="ORF">RFM42_27570</name>
</gene>
<evidence type="ECO:0000313" key="1">
    <source>
        <dbReference type="EMBL" id="MDX8534779.1"/>
    </source>
</evidence>
<protein>
    <submittedName>
        <fullName evidence="1">Uncharacterized protein</fullName>
    </submittedName>
</protein>
<accession>A0ABU5AAP7</accession>